<evidence type="ECO:0000313" key="2">
    <source>
        <dbReference type="Proteomes" id="UP000887569"/>
    </source>
</evidence>
<dbReference type="SMART" id="SM01137">
    <property type="entry name" value="DMAP_binding"/>
    <property type="match status" value="1"/>
</dbReference>
<dbReference type="AlphaFoldDB" id="A0A915CJN9"/>
<evidence type="ECO:0000259" key="1">
    <source>
        <dbReference type="PROSITE" id="PS51912"/>
    </source>
</evidence>
<dbReference type="WBParaSite" id="PgR213X_g004_t01">
    <property type="protein sequence ID" value="PgR213X_g004_t01"/>
    <property type="gene ID" value="PgR213X_g004"/>
</dbReference>
<sequence>IYINRQGTVENWCNCYSRRVKSAYHPDDRAQGVTLEMSAEAPSSDKAFAGSEADVEMMCLPSDVRERLAQLELELSEGDITQKGYDKKRQQLLAPFINTEVNGTFVFLGN</sequence>
<keyword evidence="2" id="KW-1185">Reference proteome</keyword>
<reference evidence="3" key="1">
    <citation type="submission" date="2022-11" db="UniProtKB">
        <authorList>
            <consortium name="WormBaseParasite"/>
        </authorList>
    </citation>
    <scope>IDENTIFICATION</scope>
</reference>
<organism evidence="2 3">
    <name type="scientific">Parascaris univalens</name>
    <name type="common">Nematode worm</name>
    <dbReference type="NCBI Taxonomy" id="6257"/>
    <lineage>
        <taxon>Eukaryota</taxon>
        <taxon>Metazoa</taxon>
        <taxon>Ecdysozoa</taxon>
        <taxon>Nematoda</taxon>
        <taxon>Chromadorea</taxon>
        <taxon>Rhabditida</taxon>
        <taxon>Spirurina</taxon>
        <taxon>Ascaridomorpha</taxon>
        <taxon>Ascaridoidea</taxon>
        <taxon>Ascarididae</taxon>
        <taxon>Parascaris</taxon>
    </lineage>
</organism>
<name>A0A915CJN9_PARUN</name>
<protein>
    <submittedName>
        <fullName evidence="3">DMAP1-binding domain-containing protein</fullName>
    </submittedName>
</protein>
<feature type="domain" description="DMAP1-binding" evidence="1">
    <location>
        <begin position="56"/>
        <end position="110"/>
    </location>
</feature>
<dbReference type="Proteomes" id="UP000887569">
    <property type="component" value="Unplaced"/>
</dbReference>
<dbReference type="Pfam" id="PF06464">
    <property type="entry name" value="DMAP_binding"/>
    <property type="match status" value="1"/>
</dbReference>
<accession>A0A915CJN9</accession>
<dbReference type="InterPro" id="IPR010506">
    <property type="entry name" value="DMAP1-bd"/>
</dbReference>
<proteinExistence type="predicted"/>
<dbReference type="PROSITE" id="PS51912">
    <property type="entry name" value="DMAP1_BIND"/>
    <property type="match status" value="1"/>
</dbReference>
<evidence type="ECO:0000313" key="3">
    <source>
        <dbReference type="WBParaSite" id="PgR213X_g004_t01"/>
    </source>
</evidence>